<evidence type="ECO:0000256" key="2">
    <source>
        <dbReference type="SAM" id="MobiDB-lite"/>
    </source>
</evidence>
<comment type="caution">
    <text evidence="3">The sequence shown here is derived from an EMBL/GenBank/DDBJ whole genome shotgun (WGS) entry which is preliminary data.</text>
</comment>
<sequence length="334" mass="39257">MSQYVTIIRTRFENFEDPEECDKDREILSESISEELGEVINRIVHVDNPQIHLTSEGKRVERQKELNIEIRKASRGKLLKHLVAYESIYKPSNLDILNKIVGEEWKDKEILKLKITKKFIQHIREKNSGLGEEVKEELEKIRNKVEKRLIHLEKGELDKKTSSQDCQSISKQKKKEDNDSVEERRGQREEFQTKTNLQSELSKQIEGQLVRELRELNSYLLEGEKGKRLVDEIVIGREEIIRVLKGDIEEKKEHLQEVKDSLEKKLSNVRDSVSRFFGGGKQEKNLVQEICQAQIDLDKSETELENIQKILGRIENFKEQLEQQLETRVEVFLK</sequence>
<dbReference type="Proteomes" id="UP000789572">
    <property type="component" value="Unassembled WGS sequence"/>
</dbReference>
<organism evidence="3 4">
    <name type="scientific">Paraglomus occultum</name>
    <dbReference type="NCBI Taxonomy" id="144539"/>
    <lineage>
        <taxon>Eukaryota</taxon>
        <taxon>Fungi</taxon>
        <taxon>Fungi incertae sedis</taxon>
        <taxon>Mucoromycota</taxon>
        <taxon>Glomeromycotina</taxon>
        <taxon>Glomeromycetes</taxon>
        <taxon>Paraglomerales</taxon>
        <taxon>Paraglomeraceae</taxon>
        <taxon>Paraglomus</taxon>
    </lineage>
</organism>
<evidence type="ECO:0000313" key="4">
    <source>
        <dbReference type="Proteomes" id="UP000789572"/>
    </source>
</evidence>
<accession>A0A9N9G7B9</accession>
<keyword evidence="4" id="KW-1185">Reference proteome</keyword>
<feature type="coiled-coil region" evidence="1">
    <location>
        <begin position="241"/>
        <end position="272"/>
    </location>
</feature>
<gene>
    <name evidence="3" type="ORF">POCULU_LOCUS6753</name>
</gene>
<dbReference type="EMBL" id="CAJVPJ010001324">
    <property type="protein sequence ID" value="CAG8586535.1"/>
    <property type="molecule type" value="Genomic_DNA"/>
</dbReference>
<feature type="region of interest" description="Disordered" evidence="2">
    <location>
        <begin position="161"/>
        <end position="197"/>
    </location>
</feature>
<protein>
    <submittedName>
        <fullName evidence="3">8974_t:CDS:1</fullName>
    </submittedName>
</protein>
<proteinExistence type="predicted"/>
<reference evidence="3" key="1">
    <citation type="submission" date="2021-06" db="EMBL/GenBank/DDBJ databases">
        <authorList>
            <person name="Kallberg Y."/>
            <person name="Tangrot J."/>
            <person name="Rosling A."/>
        </authorList>
    </citation>
    <scope>NUCLEOTIDE SEQUENCE</scope>
    <source>
        <strain evidence="3">IA702</strain>
    </source>
</reference>
<evidence type="ECO:0000313" key="3">
    <source>
        <dbReference type="EMBL" id="CAG8586535.1"/>
    </source>
</evidence>
<keyword evidence="1" id="KW-0175">Coiled coil</keyword>
<dbReference type="AlphaFoldDB" id="A0A9N9G7B9"/>
<evidence type="ECO:0000256" key="1">
    <source>
        <dbReference type="SAM" id="Coils"/>
    </source>
</evidence>
<dbReference type="OrthoDB" id="8954335at2759"/>
<name>A0A9N9G7B9_9GLOM</name>
<feature type="compositionally biased region" description="Basic and acidic residues" evidence="2">
    <location>
        <begin position="174"/>
        <end position="192"/>
    </location>
</feature>